<reference evidence="3" key="1">
    <citation type="submission" date="2015-02" db="EMBL/GenBank/DDBJ databases">
        <authorList>
            <person name="Gon?alves P."/>
        </authorList>
    </citation>
    <scope>NUCLEOTIDE SEQUENCE [LARGE SCALE GENOMIC DNA]</scope>
</reference>
<evidence type="ECO:0000313" key="2">
    <source>
        <dbReference type="EMBL" id="CEQ41897.1"/>
    </source>
</evidence>
<organism evidence="2 3">
    <name type="scientific">Sporidiobolus salmonicolor</name>
    <name type="common">Yeast-like fungus</name>
    <name type="synonym">Sporobolomyces salmonicolor</name>
    <dbReference type="NCBI Taxonomy" id="5005"/>
    <lineage>
        <taxon>Eukaryota</taxon>
        <taxon>Fungi</taxon>
        <taxon>Dikarya</taxon>
        <taxon>Basidiomycota</taxon>
        <taxon>Pucciniomycotina</taxon>
        <taxon>Microbotryomycetes</taxon>
        <taxon>Sporidiobolales</taxon>
        <taxon>Sporidiobolaceae</taxon>
        <taxon>Sporobolomyces</taxon>
    </lineage>
</organism>
<dbReference type="AlphaFoldDB" id="A0A0D6EPA1"/>
<dbReference type="Proteomes" id="UP000243876">
    <property type="component" value="Unassembled WGS sequence"/>
</dbReference>
<sequence>MNNLNNNLFAQGYFHQQTTPNQHSHSPAQHPPGIAVPSYAQPSNHYGTGEIHVDPHNPLAAVTGTPQNGLHDQHGGGGPSDDGDDDGVMDTPGGSKAKKGGRPRDKVWELFDGDRSVARCRYCSWKTDHPKAFRMRTHVAACDMIPQEKKDEQVHHQEEKEQRKLIKQQHFAEEQQLSGNNGGVTALVVGSSSGPAAPKKSKRDHSGEILVGPSSSTPR</sequence>
<keyword evidence="3" id="KW-1185">Reference proteome</keyword>
<evidence type="ECO:0000313" key="3">
    <source>
        <dbReference type="Proteomes" id="UP000243876"/>
    </source>
</evidence>
<proteinExistence type="predicted"/>
<accession>A0A0D6EPA1</accession>
<feature type="region of interest" description="Disordered" evidence="1">
    <location>
        <begin position="17"/>
        <end position="103"/>
    </location>
</feature>
<feature type="compositionally biased region" description="Polar residues" evidence="1">
    <location>
        <begin position="17"/>
        <end position="27"/>
    </location>
</feature>
<gene>
    <name evidence="2" type="primary">SPOSA6832_03650</name>
</gene>
<feature type="region of interest" description="Disordered" evidence="1">
    <location>
        <begin position="173"/>
        <end position="219"/>
    </location>
</feature>
<name>A0A0D6EPA1_SPOSA</name>
<evidence type="ECO:0000256" key="1">
    <source>
        <dbReference type="SAM" id="MobiDB-lite"/>
    </source>
</evidence>
<dbReference type="EMBL" id="CENE01000018">
    <property type="protein sequence ID" value="CEQ41897.1"/>
    <property type="molecule type" value="Genomic_DNA"/>
</dbReference>
<protein>
    <submittedName>
        <fullName evidence="2">SPOSA6832_03650-mRNA-1:cds</fullName>
    </submittedName>
</protein>